<dbReference type="InterPro" id="IPR001599">
    <property type="entry name" value="Macroglobln_a2"/>
</dbReference>
<keyword evidence="2" id="KW-0732">Signal</keyword>
<evidence type="ECO:0000256" key="3">
    <source>
        <dbReference type="ARBA" id="ARBA00023157"/>
    </source>
</evidence>
<accession>A0A0D6JD64</accession>
<dbReference type="Pfam" id="PF11974">
    <property type="entry name" value="bMG3"/>
    <property type="match status" value="1"/>
</dbReference>
<dbReference type="SMART" id="SM01359">
    <property type="entry name" value="A2M_N_2"/>
    <property type="match status" value="1"/>
</dbReference>
<evidence type="ECO:0000313" key="6">
    <source>
        <dbReference type="EMBL" id="CPR17633.1"/>
    </source>
</evidence>
<dbReference type="InterPro" id="IPR041462">
    <property type="entry name" value="Bact_A2M_MG6"/>
</dbReference>
<dbReference type="Pfam" id="PF17962">
    <property type="entry name" value="bMG6"/>
    <property type="match status" value="1"/>
</dbReference>
<dbReference type="Pfam" id="PF00207">
    <property type="entry name" value="A2M"/>
    <property type="match status" value="1"/>
</dbReference>
<evidence type="ECO:0000259" key="5">
    <source>
        <dbReference type="SMART" id="SM01360"/>
    </source>
</evidence>
<dbReference type="Pfam" id="PF17972">
    <property type="entry name" value="bMG5"/>
    <property type="match status" value="1"/>
</dbReference>
<dbReference type="Pfam" id="PF07703">
    <property type="entry name" value="A2M_BRD"/>
    <property type="match status" value="1"/>
</dbReference>
<dbReference type="Gene3D" id="2.60.40.1930">
    <property type="match status" value="1"/>
</dbReference>
<evidence type="ECO:0000256" key="1">
    <source>
        <dbReference type="ARBA" id="ARBA00010556"/>
    </source>
</evidence>
<keyword evidence="3" id="KW-1015">Disulfide bond</keyword>
<comment type="similarity">
    <text evidence="1">Belongs to the protease inhibitor I39 (alpha-2-macroglobulin) family. Bacterial alpha-2-macroglobulin subfamily.</text>
</comment>
<feature type="domain" description="Alpha-2-macroglobulin" evidence="5">
    <location>
        <begin position="1085"/>
        <end position="1174"/>
    </location>
</feature>
<dbReference type="InterPro" id="IPR047565">
    <property type="entry name" value="Alpha-macroglob_thiol-ester_cl"/>
</dbReference>
<dbReference type="InterPro" id="IPR008930">
    <property type="entry name" value="Terpenoid_cyclase/PrenylTrfase"/>
</dbReference>
<dbReference type="SMART" id="SM01419">
    <property type="entry name" value="Thiol-ester_cl"/>
    <property type="match status" value="1"/>
</dbReference>
<dbReference type="InterPro" id="IPR019742">
    <property type="entry name" value="MacrogloblnA2_CS"/>
</dbReference>
<dbReference type="EMBL" id="LN829119">
    <property type="protein sequence ID" value="CPR17633.1"/>
    <property type="molecule type" value="Genomic_DNA"/>
</dbReference>
<dbReference type="GO" id="GO:0004866">
    <property type="term" value="F:endopeptidase inhibitor activity"/>
    <property type="evidence" value="ECO:0007669"/>
    <property type="project" value="InterPro"/>
</dbReference>
<evidence type="ECO:0000313" key="7">
    <source>
        <dbReference type="Proteomes" id="UP000033187"/>
    </source>
</evidence>
<dbReference type="PROSITE" id="PS00477">
    <property type="entry name" value="ALPHA_2_MACROGLOBULIN"/>
    <property type="match status" value="1"/>
</dbReference>
<dbReference type="Gene3D" id="1.50.10.20">
    <property type="match status" value="1"/>
</dbReference>
<dbReference type="PANTHER" id="PTHR40094:SF1">
    <property type="entry name" value="UBIQUITIN DOMAIN-CONTAINING PROTEIN"/>
    <property type="match status" value="1"/>
</dbReference>
<dbReference type="GO" id="GO:0005615">
    <property type="term" value="C:extracellular space"/>
    <property type="evidence" value="ECO:0007669"/>
    <property type="project" value="InterPro"/>
</dbReference>
<dbReference type="SMART" id="SM01360">
    <property type="entry name" value="A2M"/>
    <property type="match status" value="1"/>
</dbReference>
<name>A0A0D6JD64_9HYPH</name>
<dbReference type="InterPro" id="IPR026284">
    <property type="entry name" value="A2MG_proteobact"/>
</dbReference>
<dbReference type="InterPro" id="IPR041246">
    <property type="entry name" value="Bact_MG10"/>
</dbReference>
<dbReference type="Pfam" id="PF17973">
    <property type="entry name" value="bMG10"/>
    <property type="match status" value="1"/>
</dbReference>
<dbReference type="Pfam" id="PF01835">
    <property type="entry name" value="MG2"/>
    <property type="match status" value="1"/>
</dbReference>
<dbReference type="Pfam" id="PF07678">
    <property type="entry name" value="TED_complement"/>
    <property type="match status" value="1"/>
</dbReference>
<feature type="domain" description="Alpha-2-macroglobulin bait region" evidence="4">
    <location>
        <begin position="879"/>
        <end position="1023"/>
    </location>
</feature>
<dbReference type="Pfam" id="PF21142">
    <property type="entry name" value="A2M_bMG2"/>
    <property type="match status" value="1"/>
</dbReference>
<proteinExistence type="inferred from homology"/>
<dbReference type="SUPFAM" id="SSF48239">
    <property type="entry name" value="Terpenoid cyclases/Protein prenyltransferases"/>
    <property type="match status" value="1"/>
</dbReference>
<dbReference type="OrthoDB" id="9767116at2"/>
<dbReference type="InterPro" id="IPR011626">
    <property type="entry name" value="Alpha-macroglobulin_TED"/>
</dbReference>
<reference evidence="7" key="1">
    <citation type="submission" date="2015-02" db="EMBL/GenBank/DDBJ databases">
        <authorList>
            <person name="Chooi Y.-H."/>
        </authorList>
    </citation>
    <scope>NUCLEOTIDE SEQUENCE [LARGE SCALE GENOMIC DNA]</scope>
    <source>
        <strain evidence="7">strain Y</strain>
    </source>
</reference>
<dbReference type="InterPro" id="IPR011625">
    <property type="entry name" value="A2M_N_BRD"/>
</dbReference>
<evidence type="ECO:0000256" key="2">
    <source>
        <dbReference type="ARBA" id="ARBA00022729"/>
    </source>
</evidence>
<protein>
    <submittedName>
        <fullName evidence="6">Alpha-2-macroglobulin domain protein</fullName>
    </submittedName>
</protein>
<sequence length="1763" mass="189428">MHSFSPRRFVEAALLLATVTAAFLITFLPAAAQEAKFAHQQLEEDAKRYESYLVENWADRNANIKTLLAKGGQDLGKDPRAASRSFAAAAGSARSNSAAWLGLARSLIAINPNQLNGSERYDIPVNASGAAYRAYQHASGNAQKAEALSVLADTLQRREFWRPALEALKVSLALADNPKVRATYDKLHSAHGFRMTDYSTQTETNSPRLCLQFSESLARGPVEFADFISVNGKDAQAVTPEGSQLCIEGLAHGQRYEVQLRAGLPSEIGETLEKTIEIAAYLPDRKPTVRFTGRAYVLPARGQQGIPVVSVNTDTVQVEVFRFGDRALAGAVINGDLQRQLSSWDLETIKSQSGESVYTGNLTVKRDLNKEVTTAFPVNEAIGTLKPGAYVMTAQAATPTSDYQNTIATQWFIVSDLGLTAFSGRDGVHAFVRSLSEAHAVREVEVRLIARNNEVLATAKTDANGYVKFDGALARGEGGLQPAILVAQNGLSDYAFLDMTTAAFDLSDRGVKGREPSGPIDAFVYTERGVYRPGEDVHVAALVRDDEGKSSNLPVTLIVTRPDGVEHQRLTLVDEGSGGRAALLPLSHGAMTGTWRAQVHVDPKAAPIAQAAFLVEDFVPERLDMTLSPKSASIGVNDPATIAVTGRYLYGPPAAGLKMEGDVIVRTSSSGVPGYSGYRFGQSDEEITPVRESLNEIATTSQKGEADLSISLPKVVKTAKPLEAKVLVRLAEPGGRTIERQVTLPVDLGLERIGIKPLFNGDRLGESETAQFDVLMLGTDGKPEAASGLVWQLNKLETNWQWYSRGGYWTFEPVTLTRKVADGKLEVAAEKPSRLEMPVKYGRYVLEVQSAGSAEVVSSVAFTAGWYSGSDRPDSPEQLDIALDKETYQPGDTAKLRIAAKQGGKALVAVLGNRLYAMQEVDVPTGGGDVSIPVGDNWGPGAYVTAILYRPMDEALKRMPQRSLGLQWLALDQTKRTLNIALNAPDKIESGATLRVPIKVSGFPAGETARLTLAAVDVGILNLTNYKAPKPQTWFYAQTQLGHDIRDYYGRLIDGMRAERGTLRSGGDADAGMQMQGSPPVEATVAKFSGIVEVSSDGSAEVEFDLPEFNGSVRLMAVAWSDSSVGSATMDVIVRDPVALTVAGPRFLTLGDKAQLALDVHNVEGPEATYVVNVAHEVTAGAQVSLIQRDVALKTEERRSERLSLEPKSVGLQTYHVNITGPDGIDVARTLTFDVKAPAGDIKRTTIASIKANGGSLSLSADLLHDLIPDRSEINLSVGPAARFDVPGLLVQLDRYPYGCAEQTVSRALPLVYASAVAQRSGVKIEADLSDRVQKAIDRVFEMQDASGAFGAWGPGNTNMWLTSFVTDFLTRAKEAGHKVREPGFTQALDRLQNFIAYAQDFETGGEDRAYALYVLARNARAPIGELRYYVDTRLDRFSTPLAKAQLGAALAMMGDKERSGIAFKAAYADLTGSEAQVISLRDDYGSRLRDGAALVALSAETGMENERIPHLIDVVASGYTNRRYTSTQEQAWLLLAVKALGDESASASLTIGGTAHSGPLARKLTAEELNTGSFKVTNESDADLDAVMSVVGASLNAEPAVSNGFSIERSYFKLDGTAVDLASANGGEASIAQNERLVAVVKMTADNAGGRVLVVDRLPAGFEVENPRLVASGNLSSLSWLKSDISPEHTEFRDDRVVAAFNLFGQSRSDVKAAGTTATVAYIVRAVTPGEFVHPAATVEDMYVPERHARTEAGTLTVTSKN</sequence>
<dbReference type="PIRSF" id="PIRSF038980">
    <property type="entry name" value="A2M_bac"/>
    <property type="match status" value="1"/>
</dbReference>
<gene>
    <name evidence="6" type="ORF">YBN1229_v1_1346</name>
</gene>
<dbReference type="CDD" id="cd02891">
    <property type="entry name" value="A2M_like"/>
    <property type="match status" value="1"/>
</dbReference>
<dbReference type="PANTHER" id="PTHR40094">
    <property type="entry name" value="ALPHA-2-MACROGLOBULIN HOMOLOG"/>
    <property type="match status" value="1"/>
</dbReference>
<dbReference type="InterPro" id="IPR041203">
    <property type="entry name" value="Bact_A2M_MG5"/>
</dbReference>
<dbReference type="InterPro" id="IPR051802">
    <property type="entry name" value="YfhM-like"/>
</dbReference>
<dbReference type="InterPro" id="IPR002890">
    <property type="entry name" value="MG2"/>
</dbReference>
<keyword evidence="7" id="KW-1185">Reference proteome</keyword>
<organism evidence="6 7">
    <name type="scientific">Candidatus Filomicrobium marinum</name>
    <dbReference type="NCBI Taxonomy" id="1608628"/>
    <lineage>
        <taxon>Bacteria</taxon>
        <taxon>Pseudomonadati</taxon>
        <taxon>Pseudomonadota</taxon>
        <taxon>Alphaproteobacteria</taxon>
        <taxon>Hyphomicrobiales</taxon>
        <taxon>Hyphomicrobiaceae</taxon>
        <taxon>Filomicrobium</taxon>
    </lineage>
</organism>
<dbReference type="KEGG" id="fil:BN1229_v1_1348"/>
<dbReference type="InterPro" id="IPR021868">
    <property type="entry name" value="Alpha_2_Macroglob_MG3"/>
</dbReference>
<dbReference type="RefSeq" id="WP_046477394.1">
    <property type="nucleotide sequence ID" value="NZ_LN829118.1"/>
</dbReference>
<dbReference type="Proteomes" id="UP000033187">
    <property type="component" value="Chromosome 1"/>
</dbReference>
<dbReference type="InterPro" id="IPR049120">
    <property type="entry name" value="A2M_bMG2"/>
</dbReference>
<dbReference type="KEGG" id="fiy:BN1229_v1_1346"/>
<evidence type="ECO:0000259" key="4">
    <source>
        <dbReference type="SMART" id="SM01359"/>
    </source>
</evidence>